<dbReference type="AlphaFoldDB" id="A0AAE3M9C5"/>
<gene>
    <name evidence="4" type="ORF">OM075_22885</name>
</gene>
<dbReference type="GO" id="GO:0005524">
    <property type="term" value="F:ATP binding"/>
    <property type="evidence" value="ECO:0007669"/>
    <property type="project" value="UniProtKB-KW"/>
</dbReference>
<comment type="caution">
    <text evidence="4">The sequence shown here is derived from an EMBL/GenBank/DDBJ whole genome shotgun (WGS) entry which is preliminary data.</text>
</comment>
<feature type="binding site" evidence="2">
    <location>
        <begin position="246"/>
        <end position="247"/>
    </location>
    <ligand>
        <name>ATP</name>
        <dbReference type="ChEBI" id="CHEBI:30616"/>
    </ligand>
</feature>
<dbReference type="InterPro" id="IPR003812">
    <property type="entry name" value="Fido"/>
</dbReference>
<dbReference type="InterPro" id="IPR036597">
    <property type="entry name" value="Fido-like_dom_sf"/>
</dbReference>
<accession>A0AAE3M9C5</accession>
<feature type="active site" evidence="1">
    <location>
        <position position="204"/>
    </location>
</feature>
<keyword evidence="2" id="KW-0547">Nucleotide-binding</keyword>
<name>A0AAE3M9C5_9BACT</name>
<dbReference type="EMBL" id="JAPDPJ010000100">
    <property type="protein sequence ID" value="MCW3789327.1"/>
    <property type="molecule type" value="Genomic_DNA"/>
</dbReference>
<feature type="domain" description="Fido" evidence="3">
    <location>
        <begin position="115"/>
        <end position="269"/>
    </location>
</feature>
<sequence length="365" mass="41968">MAKYIYQYDNWPNFTWDEQEIQVLLGKVRHLQGMILGRMEALGFSVKEEAMLSTLTMDVLKSSEIEGEKLNYDQVRSSIARRLGIEYAGMVYSDRDVEGVVEMMLDATQNFKQPLDQERLLGWHAALFPTGRSGMHKIDVACYRTGVMQIVSGPMGKEKVHFEALAPEEVKENMDIFLNWFNNESKIDSVLKAAIAHFWFIIIHPFDDGNGRIARALSDLLLALSDDSSQRYYSLSSQILVERKAYYEILKKVQHSSGDITEWLVWFLNSLFMALKTTEETMQKVLYKSDFWDKHKETDLNGRQRLMLNKLLDGFDGKLKSSKWAKIAKCSSDTALRDIKDLIEKGILKQEESGGRSTNYELVDL</sequence>
<evidence type="ECO:0000259" key="3">
    <source>
        <dbReference type="PROSITE" id="PS51459"/>
    </source>
</evidence>
<evidence type="ECO:0000313" key="5">
    <source>
        <dbReference type="Proteomes" id="UP001209229"/>
    </source>
</evidence>
<dbReference type="InterPro" id="IPR036388">
    <property type="entry name" value="WH-like_DNA-bd_sf"/>
</dbReference>
<dbReference type="RefSeq" id="WP_301192881.1">
    <property type="nucleotide sequence ID" value="NZ_JAPDPJ010000100.1"/>
</dbReference>
<dbReference type="SUPFAM" id="SSF140931">
    <property type="entry name" value="Fic-like"/>
    <property type="match status" value="1"/>
</dbReference>
<evidence type="ECO:0000313" key="4">
    <source>
        <dbReference type="EMBL" id="MCW3789327.1"/>
    </source>
</evidence>
<dbReference type="PANTHER" id="PTHR13504:SF33">
    <property type="entry name" value="FIC FAMILY PROTEIN"/>
    <property type="match status" value="1"/>
</dbReference>
<dbReference type="InterPro" id="IPR040198">
    <property type="entry name" value="Fido_containing"/>
</dbReference>
<evidence type="ECO:0000256" key="1">
    <source>
        <dbReference type="PIRSR" id="PIRSR640198-1"/>
    </source>
</evidence>
<evidence type="ECO:0000256" key="2">
    <source>
        <dbReference type="PIRSR" id="PIRSR640198-2"/>
    </source>
</evidence>
<dbReference type="Proteomes" id="UP001209229">
    <property type="component" value="Unassembled WGS sequence"/>
</dbReference>
<dbReference type="Pfam" id="PF02661">
    <property type="entry name" value="Fic"/>
    <property type="match status" value="1"/>
</dbReference>
<dbReference type="Pfam" id="PF13776">
    <property type="entry name" value="DUF4172"/>
    <property type="match status" value="1"/>
</dbReference>
<reference evidence="4" key="1">
    <citation type="submission" date="2022-10" db="EMBL/GenBank/DDBJ databases">
        <authorList>
            <person name="Yu W.X."/>
        </authorList>
    </citation>
    <scope>NUCLEOTIDE SEQUENCE</scope>
    <source>
        <strain evidence="4">AAT</strain>
    </source>
</reference>
<dbReference type="PANTHER" id="PTHR13504">
    <property type="entry name" value="FIDO DOMAIN-CONTAINING PROTEIN DDB_G0283145"/>
    <property type="match status" value="1"/>
</dbReference>
<keyword evidence="5" id="KW-1185">Reference proteome</keyword>
<dbReference type="InterPro" id="IPR025230">
    <property type="entry name" value="DUF4172"/>
</dbReference>
<keyword evidence="2" id="KW-0067">ATP-binding</keyword>
<protein>
    <submittedName>
        <fullName evidence="4">Fic family protein</fullName>
    </submittedName>
</protein>
<dbReference type="Gene3D" id="1.10.3290.10">
    <property type="entry name" value="Fido-like domain"/>
    <property type="match status" value="1"/>
</dbReference>
<dbReference type="Gene3D" id="1.10.10.10">
    <property type="entry name" value="Winged helix-like DNA-binding domain superfamily/Winged helix DNA-binding domain"/>
    <property type="match status" value="1"/>
</dbReference>
<dbReference type="PROSITE" id="PS51459">
    <property type="entry name" value="FIDO"/>
    <property type="match status" value="1"/>
</dbReference>
<organism evidence="4 5">
    <name type="scientific">Plebeiibacterium sediminum</name>
    <dbReference type="NCBI Taxonomy" id="2992112"/>
    <lineage>
        <taxon>Bacteria</taxon>
        <taxon>Pseudomonadati</taxon>
        <taxon>Bacteroidota</taxon>
        <taxon>Bacteroidia</taxon>
        <taxon>Marinilabiliales</taxon>
        <taxon>Marinilabiliaceae</taxon>
        <taxon>Plebeiibacterium</taxon>
    </lineage>
</organism>
<proteinExistence type="predicted"/>
<feature type="binding site" evidence="2">
    <location>
        <begin position="208"/>
        <end position="215"/>
    </location>
    <ligand>
        <name>ATP</name>
        <dbReference type="ChEBI" id="CHEBI:30616"/>
    </ligand>
</feature>